<dbReference type="InterPro" id="IPR029063">
    <property type="entry name" value="SAM-dependent_MTases_sf"/>
</dbReference>
<feature type="domain" description="Methyltransferase" evidence="3">
    <location>
        <begin position="47"/>
        <end position="148"/>
    </location>
</feature>
<dbReference type="STRING" id="483218.BACPEC_01116"/>
<dbReference type="GO" id="GO:0032259">
    <property type="term" value="P:methylation"/>
    <property type="evidence" value="ECO:0007669"/>
    <property type="project" value="UniProtKB-KW"/>
</dbReference>
<keyword evidence="5" id="KW-1185">Reference proteome</keyword>
<evidence type="ECO:0000256" key="2">
    <source>
        <dbReference type="ARBA" id="ARBA00022679"/>
    </source>
</evidence>
<dbReference type="AlphaFoldDB" id="B7AR06"/>
<dbReference type="GO" id="GO:0008168">
    <property type="term" value="F:methyltransferase activity"/>
    <property type="evidence" value="ECO:0007669"/>
    <property type="project" value="UniProtKB-KW"/>
</dbReference>
<dbReference type="Pfam" id="PF13649">
    <property type="entry name" value="Methyltransf_25"/>
    <property type="match status" value="1"/>
</dbReference>
<name>B7AR06_9FIRM</name>
<dbReference type="PANTHER" id="PTHR43861">
    <property type="entry name" value="TRANS-ACONITATE 2-METHYLTRANSFERASE-RELATED"/>
    <property type="match status" value="1"/>
</dbReference>
<protein>
    <recommendedName>
        <fullName evidence="3">Methyltransferase domain-containing protein</fullName>
    </recommendedName>
</protein>
<dbReference type="CDD" id="cd02440">
    <property type="entry name" value="AdoMet_MTases"/>
    <property type="match status" value="1"/>
</dbReference>
<keyword evidence="2" id="KW-0808">Transferase</keyword>
<dbReference type="HOGENOM" id="CLU_069129_5_0_9"/>
<proteinExistence type="predicted"/>
<reference evidence="4 5" key="1">
    <citation type="submission" date="2008-11" db="EMBL/GenBank/DDBJ databases">
        <title>Draft genome sequence of Bacteroides pectinophilus (ATCC 43243).</title>
        <authorList>
            <person name="Sudarsanam P."/>
            <person name="Ley R."/>
            <person name="Guruge J."/>
            <person name="Turnbaugh P.J."/>
            <person name="Mahowald M."/>
            <person name="Liep D."/>
            <person name="Gordon J."/>
        </authorList>
    </citation>
    <scope>NUCLEOTIDE SEQUENCE [LARGE SCALE GENOMIC DNA]</scope>
    <source>
        <strain evidence="4 5">ATCC 43243</strain>
    </source>
</reference>
<dbReference type="Proteomes" id="UP000003136">
    <property type="component" value="Unassembled WGS sequence"/>
</dbReference>
<reference evidence="4 5" key="2">
    <citation type="submission" date="2008-11" db="EMBL/GenBank/DDBJ databases">
        <authorList>
            <person name="Fulton L."/>
            <person name="Clifton S."/>
            <person name="Fulton B."/>
            <person name="Xu J."/>
            <person name="Minx P."/>
            <person name="Pepin K.H."/>
            <person name="Johnson M."/>
            <person name="Bhonagiri V."/>
            <person name="Nash W.E."/>
            <person name="Mardis E.R."/>
            <person name="Wilson R.K."/>
        </authorList>
    </citation>
    <scope>NUCLEOTIDE SEQUENCE [LARGE SCALE GENOMIC DNA]</scope>
    <source>
        <strain evidence="4 5">ATCC 43243</strain>
    </source>
</reference>
<keyword evidence="1" id="KW-0489">Methyltransferase</keyword>
<gene>
    <name evidence="4" type="ORF">BACPEC_01116</name>
</gene>
<comment type="caution">
    <text evidence="4">The sequence shown here is derived from an EMBL/GenBank/DDBJ whole genome shotgun (WGS) entry which is preliminary data.</text>
</comment>
<dbReference type="Gene3D" id="3.40.50.150">
    <property type="entry name" value="Vaccinia Virus protein VP39"/>
    <property type="match status" value="1"/>
</dbReference>
<dbReference type="eggNOG" id="COG4976">
    <property type="taxonomic scope" value="Bacteria"/>
</dbReference>
<accession>B7AR06</accession>
<evidence type="ECO:0000313" key="5">
    <source>
        <dbReference type="Proteomes" id="UP000003136"/>
    </source>
</evidence>
<evidence type="ECO:0000313" key="4">
    <source>
        <dbReference type="EMBL" id="EEC58128.1"/>
    </source>
</evidence>
<dbReference type="Gene3D" id="2.20.25.110">
    <property type="entry name" value="S-adenosyl-L-methionine-dependent methyltransferases"/>
    <property type="match status" value="1"/>
</dbReference>
<evidence type="ECO:0000259" key="3">
    <source>
        <dbReference type="Pfam" id="PF13649"/>
    </source>
</evidence>
<dbReference type="PANTHER" id="PTHR43861:SF1">
    <property type="entry name" value="TRANS-ACONITATE 2-METHYLTRANSFERASE"/>
    <property type="match status" value="1"/>
</dbReference>
<evidence type="ECO:0000256" key="1">
    <source>
        <dbReference type="ARBA" id="ARBA00022603"/>
    </source>
</evidence>
<organism evidence="4 5">
    <name type="scientific">[Bacteroides] pectinophilus ATCC 43243</name>
    <dbReference type="NCBI Taxonomy" id="483218"/>
    <lineage>
        <taxon>Bacteria</taxon>
        <taxon>Bacillati</taxon>
        <taxon>Bacillota</taxon>
        <taxon>Clostridia</taxon>
        <taxon>Eubacteriales</taxon>
    </lineage>
</organism>
<dbReference type="SUPFAM" id="SSF53335">
    <property type="entry name" value="S-adenosyl-L-methionine-dependent methyltransferases"/>
    <property type="match status" value="1"/>
</dbReference>
<dbReference type="InterPro" id="IPR041698">
    <property type="entry name" value="Methyltransf_25"/>
</dbReference>
<sequence>MEKSMEAYTGFSYVYDRFMQDMPYEEWAVYIKGKLEENGIYSQNSTVAELGCGTGAFTNELARMGYNMIGIDNSEDMLAVASSADGQDYNSEEGNNRIIYTLQNMTEFELPYEADAVVSVCDSMNYLSQDGALDECLRASYQALRSRGVILFDMKKEEFYREELADNTFADSMEDCAYIWNNYYDADSMINEYELSVFIEKDDGSYNRCNEYHVQRAYATGQVEAALKKAGFVNVQILEHSIDGENLERIYYMAVKP</sequence>
<dbReference type="EMBL" id="ABVQ01000035">
    <property type="protein sequence ID" value="EEC58128.1"/>
    <property type="molecule type" value="Genomic_DNA"/>
</dbReference>